<reference evidence="5 6" key="1">
    <citation type="submission" date="2016-01" db="EMBL/GenBank/DDBJ databases">
        <title>Janibacter melonis strain CD11_4 genome sequencing and assembly.</title>
        <authorList>
            <person name="Nair G.R."/>
            <person name="Kaur G."/>
            <person name="Chander A.M."/>
            <person name="Mayilraj S."/>
        </authorList>
    </citation>
    <scope>NUCLEOTIDE SEQUENCE [LARGE SCALE GENOMIC DNA]</scope>
    <source>
        <strain evidence="5 6">CD11-4</strain>
    </source>
</reference>
<dbReference type="Gene3D" id="3.40.190.10">
    <property type="entry name" value="Periplasmic binding protein-like II"/>
    <property type="match status" value="1"/>
</dbReference>
<dbReference type="Pfam" id="PF00496">
    <property type="entry name" value="SBP_bac_5"/>
    <property type="match status" value="1"/>
</dbReference>
<proteinExistence type="predicted"/>
<dbReference type="PIRSF" id="PIRSF002741">
    <property type="entry name" value="MppA"/>
    <property type="match status" value="1"/>
</dbReference>
<keyword evidence="1 3" id="KW-0732">Signal</keyword>
<name>A0A176QGE2_9MICO</name>
<dbReference type="Gene3D" id="3.90.76.10">
    <property type="entry name" value="Dipeptide-binding Protein, Domain 1"/>
    <property type="match status" value="1"/>
</dbReference>
<evidence type="ECO:0000256" key="3">
    <source>
        <dbReference type="SAM" id="SignalP"/>
    </source>
</evidence>
<feature type="region of interest" description="Disordered" evidence="2">
    <location>
        <begin position="496"/>
        <end position="515"/>
    </location>
</feature>
<accession>A0A176QGE2</accession>
<evidence type="ECO:0000256" key="1">
    <source>
        <dbReference type="ARBA" id="ARBA00022729"/>
    </source>
</evidence>
<dbReference type="SUPFAM" id="SSF53850">
    <property type="entry name" value="Periplasmic binding protein-like II"/>
    <property type="match status" value="1"/>
</dbReference>
<dbReference type="AlphaFoldDB" id="A0A176QGE2"/>
<gene>
    <name evidence="5" type="ORF">AWH69_03135</name>
</gene>
<feature type="signal peptide" evidence="3">
    <location>
        <begin position="1"/>
        <end position="25"/>
    </location>
</feature>
<dbReference type="GO" id="GO:0043190">
    <property type="term" value="C:ATP-binding cassette (ABC) transporter complex"/>
    <property type="evidence" value="ECO:0007669"/>
    <property type="project" value="InterPro"/>
</dbReference>
<dbReference type="PANTHER" id="PTHR30290:SF38">
    <property type="entry name" value="D,D-DIPEPTIDE-BINDING PERIPLASMIC PROTEIN DDPA-RELATED"/>
    <property type="match status" value="1"/>
</dbReference>
<evidence type="ECO:0000256" key="2">
    <source>
        <dbReference type="SAM" id="MobiDB-lite"/>
    </source>
</evidence>
<dbReference type="EMBL" id="LQZG01000001">
    <property type="protein sequence ID" value="OAB88789.1"/>
    <property type="molecule type" value="Genomic_DNA"/>
</dbReference>
<dbReference type="GO" id="GO:0042597">
    <property type="term" value="C:periplasmic space"/>
    <property type="evidence" value="ECO:0007669"/>
    <property type="project" value="UniProtKB-ARBA"/>
</dbReference>
<evidence type="ECO:0000259" key="4">
    <source>
        <dbReference type="Pfam" id="PF00496"/>
    </source>
</evidence>
<dbReference type="InterPro" id="IPR039424">
    <property type="entry name" value="SBP_5"/>
</dbReference>
<evidence type="ECO:0000313" key="5">
    <source>
        <dbReference type="EMBL" id="OAB88789.1"/>
    </source>
</evidence>
<keyword evidence="6" id="KW-1185">Reference proteome</keyword>
<feature type="domain" description="Solute-binding protein family 5" evidence="4">
    <location>
        <begin position="82"/>
        <end position="399"/>
    </location>
</feature>
<organism evidence="5 6">
    <name type="scientific">Janibacter melonis</name>
    <dbReference type="NCBI Taxonomy" id="262209"/>
    <lineage>
        <taxon>Bacteria</taxon>
        <taxon>Bacillati</taxon>
        <taxon>Actinomycetota</taxon>
        <taxon>Actinomycetes</taxon>
        <taxon>Micrococcales</taxon>
        <taxon>Intrasporangiaceae</taxon>
        <taxon>Janibacter</taxon>
    </lineage>
</organism>
<feature type="chain" id="PRO_5008048874" evidence="3">
    <location>
        <begin position="26"/>
        <end position="515"/>
    </location>
</feature>
<dbReference type="GO" id="GO:0015833">
    <property type="term" value="P:peptide transport"/>
    <property type="evidence" value="ECO:0007669"/>
    <property type="project" value="TreeGrafter"/>
</dbReference>
<feature type="compositionally biased region" description="Basic and acidic residues" evidence="2">
    <location>
        <begin position="504"/>
        <end position="515"/>
    </location>
</feature>
<dbReference type="RefSeq" id="WP_068271301.1">
    <property type="nucleotide sequence ID" value="NZ_LQZG01000001.1"/>
</dbReference>
<sequence length="515" mass="56007">MAQRRPSSRGRVRLTALAATLPLLAACSVGSGESFSTDALRVVLSQEPPSLEPCDSSLTGTGVVVRSNITEPLAERNPSTGELEPLLSTGWTSSAGERTWTFELRDDVRFSDGSTFDAKDAVHSIDRAVNGDLACNVEGYVFGDTDLEAEAVDATTLRVTAPEADPILPLRLSFVEMVPEETDGEAKVRQSIGTGPYQVDSWRAGTKLSLSANPEYWGDAPDFDRVEYQWRGEGSVRAAMVERGEADVATNLGPEDGSEELTTTYPNNETAALRMQMEQPPLDDRRVREAIAYAVPRQALVDELYQGEGEVAAQLIPPGVVGHDDDLEPWPTDLTKAKQLLAEAEADGVDLSPQIRLVGRSGQFPLIDETIQVIQQQLSGLGLDVKIEMTDTLGTVALQERPFPQDSGPYLLMIQHGNQAGDGIFTMEQYYLSEGNQSAGGTTELDEMIESASQDTGEGRQTKLEKVFQTEPKTSTQFAFIAHQRATMALAPRVSYEPNSATGDEMRLAEFTRDQ</sequence>
<comment type="caution">
    <text evidence="5">The sequence shown here is derived from an EMBL/GenBank/DDBJ whole genome shotgun (WGS) entry which is preliminary data.</text>
</comment>
<dbReference type="Gene3D" id="3.10.105.10">
    <property type="entry name" value="Dipeptide-binding Protein, Domain 3"/>
    <property type="match status" value="1"/>
</dbReference>
<dbReference type="PANTHER" id="PTHR30290">
    <property type="entry name" value="PERIPLASMIC BINDING COMPONENT OF ABC TRANSPORTER"/>
    <property type="match status" value="1"/>
</dbReference>
<dbReference type="InterPro" id="IPR030678">
    <property type="entry name" value="Peptide/Ni-bd"/>
</dbReference>
<protein>
    <submittedName>
        <fullName evidence="5">Peptide ABC transporter substrate-binding protein</fullName>
    </submittedName>
</protein>
<dbReference type="InterPro" id="IPR000914">
    <property type="entry name" value="SBP_5_dom"/>
</dbReference>
<dbReference type="Proteomes" id="UP000076976">
    <property type="component" value="Unassembled WGS sequence"/>
</dbReference>
<evidence type="ECO:0000313" key="6">
    <source>
        <dbReference type="Proteomes" id="UP000076976"/>
    </source>
</evidence>
<dbReference type="STRING" id="262209.AWH69_03135"/>
<dbReference type="PROSITE" id="PS51257">
    <property type="entry name" value="PROKAR_LIPOPROTEIN"/>
    <property type="match status" value="1"/>
</dbReference>
<dbReference type="GO" id="GO:1904680">
    <property type="term" value="F:peptide transmembrane transporter activity"/>
    <property type="evidence" value="ECO:0007669"/>
    <property type="project" value="TreeGrafter"/>
</dbReference>